<dbReference type="PRINTS" id="PR00363">
    <property type="entry name" value="CYTOCHROMEB5"/>
</dbReference>
<dbReference type="PANTHER" id="PTHR11351">
    <property type="entry name" value="ACYL-COA DESATURASE"/>
    <property type="match status" value="1"/>
</dbReference>
<evidence type="ECO:0000259" key="16">
    <source>
        <dbReference type="PROSITE" id="PS50255"/>
    </source>
</evidence>
<dbReference type="GO" id="GO:0005506">
    <property type="term" value="F:iron ion binding"/>
    <property type="evidence" value="ECO:0007669"/>
    <property type="project" value="TreeGrafter"/>
</dbReference>
<dbReference type="InterPro" id="IPR001522">
    <property type="entry name" value="FADS-1_CS"/>
</dbReference>
<reference evidence="18" key="1">
    <citation type="journal article" date="2012" name="G3 (Bethesda)">
        <title>Pichia sorbitophila, an interspecies yeast hybrid reveals early steps of genome resolution following polyploidization.</title>
        <authorList>
            <person name="Leh Louis V."/>
            <person name="Despons L."/>
            <person name="Friedrich A."/>
            <person name="Martin T."/>
            <person name="Durrens P."/>
            <person name="Casaregola S."/>
            <person name="Neuveglise C."/>
            <person name="Fairhead C."/>
            <person name="Marck C."/>
            <person name="Cruz J.A."/>
            <person name="Straub M.L."/>
            <person name="Kugler V."/>
            <person name="Sacerdot C."/>
            <person name="Uzunov Z."/>
            <person name="Thierry A."/>
            <person name="Weiss S."/>
            <person name="Bleykasten C."/>
            <person name="De Montigny J."/>
            <person name="Jacques N."/>
            <person name="Jung P."/>
            <person name="Lemaire M."/>
            <person name="Mallet S."/>
            <person name="Morel G."/>
            <person name="Richard G.F."/>
            <person name="Sarkar A."/>
            <person name="Savel G."/>
            <person name="Schacherer J."/>
            <person name="Seret M.L."/>
            <person name="Talla E."/>
            <person name="Samson G."/>
            <person name="Jubin C."/>
            <person name="Poulain J."/>
            <person name="Vacherie B."/>
            <person name="Barbe V."/>
            <person name="Pelletier E."/>
            <person name="Sherman D.J."/>
            <person name="Westhof E."/>
            <person name="Weissenbach J."/>
            <person name="Baret P.V."/>
            <person name="Wincker P."/>
            <person name="Gaillardin C."/>
            <person name="Dujon B."/>
            <person name="Souciet J.L."/>
        </authorList>
    </citation>
    <scope>NUCLEOTIDE SEQUENCE [LARGE SCALE GENOMIC DNA]</scope>
    <source>
        <strain evidence="18">CBS 270.75 / DBVPG 7215 / KCTC 17166 / NRRL Y-17582</strain>
    </source>
</reference>
<evidence type="ECO:0000256" key="5">
    <source>
        <dbReference type="ARBA" id="ARBA00022692"/>
    </source>
</evidence>
<keyword evidence="11" id="KW-0443">Lipid metabolism</keyword>
<dbReference type="InterPro" id="IPR018506">
    <property type="entry name" value="Cyt_B5_heme-BS"/>
</dbReference>
<dbReference type="SUPFAM" id="SSF55856">
    <property type="entry name" value="Cytochrome b5-like heme/steroid binding domain"/>
    <property type="match status" value="1"/>
</dbReference>
<evidence type="ECO:0000256" key="13">
    <source>
        <dbReference type="ARBA" id="ARBA00023160"/>
    </source>
</evidence>
<evidence type="ECO:0000256" key="12">
    <source>
        <dbReference type="ARBA" id="ARBA00023136"/>
    </source>
</evidence>
<dbReference type="GO" id="GO:0006636">
    <property type="term" value="P:unsaturated fatty acid biosynthetic process"/>
    <property type="evidence" value="ECO:0007669"/>
    <property type="project" value="TreeGrafter"/>
</dbReference>
<dbReference type="eggNOG" id="KOG0537">
    <property type="taxonomic scope" value="Eukaryota"/>
</dbReference>
<evidence type="ECO:0000256" key="3">
    <source>
        <dbReference type="ARBA" id="ARBA00022516"/>
    </source>
</evidence>
<dbReference type="RefSeq" id="XP_003645497.1">
    <property type="nucleotide sequence ID" value="XM_003645449.1"/>
</dbReference>
<organism evidence="17 18">
    <name type="scientific">Eremothecium cymbalariae (strain CBS 270.75 / DBVPG 7215 / KCTC 17166 / NRRL Y-17582)</name>
    <name type="common">Yeast</name>
    <dbReference type="NCBI Taxonomy" id="931890"/>
    <lineage>
        <taxon>Eukaryota</taxon>
        <taxon>Fungi</taxon>
        <taxon>Dikarya</taxon>
        <taxon>Ascomycota</taxon>
        <taxon>Saccharomycotina</taxon>
        <taxon>Saccharomycetes</taxon>
        <taxon>Saccharomycetales</taxon>
        <taxon>Saccharomycetaceae</taxon>
        <taxon>Eremothecium</taxon>
    </lineage>
</organism>
<evidence type="ECO:0000256" key="10">
    <source>
        <dbReference type="ARBA" id="ARBA00023004"/>
    </source>
</evidence>
<dbReference type="GO" id="GO:0020037">
    <property type="term" value="F:heme binding"/>
    <property type="evidence" value="ECO:0007669"/>
    <property type="project" value="InterPro"/>
</dbReference>
<dbReference type="InterPro" id="IPR015876">
    <property type="entry name" value="Acyl-CoA_DS"/>
</dbReference>
<dbReference type="Proteomes" id="UP000006790">
    <property type="component" value="Chromosome 3"/>
</dbReference>
<evidence type="ECO:0000256" key="7">
    <source>
        <dbReference type="ARBA" id="ARBA00022832"/>
    </source>
</evidence>
<dbReference type="OrthoDB" id="10260134at2759"/>
<keyword evidence="5 15" id="KW-0812">Transmembrane</keyword>
<keyword evidence="9" id="KW-0560">Oxidoreductase</keyword>
<evidence type="ECO:0000256" key="4">
    <source>
        <dbReference type="ARBA" id="ARBA00022617"/>
    </source>
</evidence>
<keyword evidence="10" id="KW-0408">Iron</keyword>
<sequence>MINDSIPEIDFTNILRDNPHLANRDNAEANELASEGTSKQDSNAEETLEVVESDLNSNPDQDADVLSNWEQHSDVQSGINDDSFVSDLGIPEFDYGSLLKANPHLQSKVAVDSTKDIPKLVSTTDNLSSKRNKSQILGSPTAIRGHQRLSKKNREPQIIHLLKKVDLETTTFSIILPIFSLLRILFAPPEWNWTLVKVWAGYYMLTQLSLHAGYHRFFTHQSYQCHIAVQFVMAILGASCGLGSILQFSSQHLAHHRYLDTERDPNCLSLYGWWFAQWGHKLFRGNRKSARSIKDCLNTLESTSRASYNKEQNATEIVVSASYPLLKWQERNYYQLWILTNILIPSLFAKLICNLSYFSCIFYLGLFRMSVVQQQWLLIGSLCHLKRFPFASQPFDCSRSAVNLPLGFLAQILTFGESNHNFHHAFPGDYRNGAAWYGFDPAKWAIQLLAYFGWARNLHTVLNEQMKKSIVQQHQKILDEERSKLLWGISFDSLPVMSPEQFSELAQKLYKQDRRALVVIEDIVHDVTPFIHDHPGGVALVVCAIGKDATPAFNGAVYAHSTAARNLLATMRIAKLSKDGSSIQRTSWERHLLNDSKGQKIVRSSNQATYTRINHYAAGAA</sequence>
<evidence type="ECO:0000256" key="14">
    <source>
        <dbReference type="SAM" id="MobiDB-lite"/>
    </source>
</evidence>
<comment type="similarity">
    <text evidence="2">Belongs to the fatty acid desaturase type 1 family.</text>
</comment>
<dbReference type="AlphaFoldDB" id="G8JRB1"/>
<dbReference type="KEGG" id="erc:Ecym_3180"/>
<keyword evidence="8 15" id="KW-1133">Transmembrane helix</keyword>
<evidence type="ECO:0000256" key="15">
    <source>
        <dbReference type="SAM" id="Phobius"/>
    </source>
</evidence>
<dbReference type="SMART" id="SM01117">
    <property type="entry name" value="Cyt-b5"/>
    <property type="match status" value="1"/>
</dbReference>
<accession>G8JRB1</accession>
<keyword evidence="18" id="KW-1185">Reference proteome</keyword>
<evidence type="ECO:0000256" key="6">
    <source>
        <dbReference type="ARBA" id="ARBA00022723"/>
    </source>
</evidence>
<dbReference type="OMA" id="KSQLNWG"/>
<gene>
    <name evidence="17" type="ordered locus">Ecym_3180</name>
</gene>
<keyword evidence="13" id="KW-0275">Fatty acid biosynthesis</keyword>
<feature type="transmembrane region" description="Helical" evidence="15">
    <location>
        <begin position="227"/>
        <end position="248"/>
    </location>
</feature>
<dbReference type="InterPro" id="IPR001199">
    <property type="entry name" value="Cyt_B5-like_heme/steroid-bd"/>
</dbReference>
<dbReference type="PROSITE" id="PS00191">
    <property type="entry name" value="CYTOCHROME_B5_1"/>
    <property type="match status" value="1"/>
</dbReference>
<dbReference type="InterPro" id="IPR005804">
    <property type="entry name" value="FA_desaturase_dom"/>
</dbReference>
<dbReference type="CDD" id="cd03505">
    <property type="entry name" value="Delta9-FADS-like"/>
    <property type="match status" value="1"/>
</dbReference>
<dbReference type="GeneID" id="11470933"/>
<comment type="subcellular location">
    <subcellularLocation>
        <location evidence="1">Membrane</location>
        <topology evidence="1">Multi-pass membrane protein</topology>
    </subcellularLocation>
</comment>
<feature type="domain" description="Cytochrome b5 heme-binding" evidence="16">
    <location>
        <begin position="494"/>
        <end position="577"/>
    </location>
</feature>
<evidence type="ECO:0000256" key="11">
    <source>
        <dbReference type="ARBA" id="ARBA00023098"/>
    </source>
</evidence>
<evidence type="ECO:0000313" key="17">
    <source>
        <dbReference type="EMBL" id="AET38680.1"/>
    </source>
</evidence>
<evidence type="ECO:0000256" key="2">
    <source>
        <dbReference type="ARBA" id="ARBA00009295"/>
    </source>
</evidence>
<dbReference type="Pfam" id="PF00173">
    <property type="entry name" value="Cyt-b5"/>
    <property type="match status" value="1"/>
</dbReference>
<dbReference type="InParanoid" id="G8JRB1"/>
<dbReference type="Gene3D" id="3.10.120.10">
    <property type="entry name" value="Cytochrome b5-like heme/steroid binding domain"/>
    <property type="match status" value="1"/>
</dbReference>
<dbReference type="EMBL" id="CP002499">
    <property type="protein sequence ID" value="AET38680.1"/>
    <property type="molecule type" value="Genomic_DNA"/>
</dbReference>
<proteinExistence type="inferred from homology"/>
<protein>
    <recommendedName>
        <fullName evidence="16">Cytochrome b5 heme-binding domain-containing protein</fullName>
    </recommendedName>
</protein>
<keyword evidence="3" id="KW-0444">Lipid biosynthesis</keyword>
<dbReference type="HOGENOM" id="CLU_027359_3_2_1"/>
<evidence type="ECO:0000256" key="9">
    <source>
        <dbReference type="ARBA" id="ARBA00023002"/>
    </source>
</evidence>
<dbReference type="Pfam" id="PF00487">
    <property type="entry name" value="FA_desaturase"/>
    <property type="match status" value="1"/>
</dbReference>
<keyword evidence="12 15" id="KW-0472">Membrane</keyword>
<evidence type="ECO:0000313" key="18">
    <source>
        <dbReference type="Proteomes" id="UP000006790"/>
    </source>
</evidence>
<keyword evidence="6" id="KW-0479">Metal-binding</keyword>
<keyword evidence="7" id="KW-0276">Fatty acid metabolism</keyword>
<feature type="transmembrane region" description="Helical" evidence="15">
    <location>
        <begin position="336"/>
        <end position="364"/>
    </location>
</feature>
<name>G8JRB1_ERECY</name>
<dbReference type="GO" id="GO:0005789">
    <property type="term" value="C:endoplasmic reticulum membrane"/>
    <property type="evidence" value="ECO:0007669"/>
    <property type="project" value="TreeGrafter"/>
</dbReference>
<evidence type="ECO:0000256" key="1">
    <source>
        <dbReference type="ARBA" id="ARBA00004141"/>
    </source>
</evidence>
<dbReference type="eggNOG" id="KOG1600">
    <property type="taxonomic scope" value="Eukaryota"/>
</dbReference>
<dbReference type="InterPro" id="IPR036400">
    <property type="entry name" value="Cyt_B5-like_heme/steroid_sf"/>
</dbReference>
<evidence type="ECO:0000256" key="8">
    <source>
        <dbReference type="ARBA" id="ARBA00022989"/>
    </source>
</evidence>
<feature type="region of interest" description="Disordered" evidence="14">
    <location>
        <begin position="27"/>
        <end position="46"/>
    </location>
</feature>
<dbReference type="STRING" id="931890.G8JRB1"/>
<dbReference type="PROSITE" id="PS00476">
    <property type="entry name" value="FATTY_ACID_DESATUR_1"/>
    <property type="match status" value="1"/>
</dbReference>
<keyword evidence="4" id="KW-0349">Heme</keyword>
<dbReference type="GO" id="GO:0004768">
    <property type="term" value="F:stearoyl-CoA 9-desaturase activity"/>
    <property type="evidence" value="ECO:0007669"/>
    <property type="project" value="TreeGrafter"/>
</dbReference>
<dbReference type="PROSITE" id="PS50255">
    <property type="entry name" value="CYTOCHROME_B5_2"/>
    <property type="match status" value="1"/>
</dbReference>
<dbReference type="PANTHER" id="PTHR11351:SF31">
    <property type="entry name" value="DESATURASE 1, ISOFORM A-RELATED"/>
    <property type="match status" value="1"/>
</dbReference>